<comment type="caution">
    <text evidence="2">The sequence shown here is derived from an EMBL/GenBank/DDBJ whole genome shotgun (WGS) entry which is preliminary data.</text>
</comment>
<reference evidence="2" key="1">
    <citation type="journal article" date="2023" name="Mol. Phylogenet. Evol.">
        <title>Genome-scale phylogeny and comparative genomics of the fungal order Sordariales.</title>
        <authorList>
            <person name="Hensen N."/>
            <person name="Bonometti L."/>
            <person name="Westerberg I."/>
            <person name="Brannstrom I.O."/>
            <person name="Guillou S."/>
            <person name="Cros-Aarteil S."/>
            <person name="Calhoun S."/>
            <person name="Haridas S."/>
            <person name="Kuo A."/>
            <person name="Mondo S."/>
            <person name="Pangilinan J."/>
            <person name="Riley R."/>
            <person name="LaButti K."/>
            <person name="Andreopoulos B."/>
            <person name="Lipzen A."/>
            <person name="Chen C."/>
            <person name="Yan M."/>
            <person name="Daum C."/>
            <person name="Ng V."/>
            <person name="Clum A."/>
            <person name="Steindorff A."/>
            <person name="Ohm R.A."/>
            <person name="Martin F."/>
            <person name="Silar P."/>
            <person name="Natvig D.O."/>
            <person name="Lalanne C."/>
            <person name="Gautier V."/>
            <person name="Ament-Velasquez S.L."/>
            <person name="Kruys A."/>
            <person name="Hutchinson M.I."/>
            <person name="Powell A.J."/>
            <person name="Barry K."/>
            <person name="Miller A.N."/>
            <person name="Grigoriev I.V."/>
            <person name="Debuchy R."/>
            <person name="Gladieux P."/>
            <person name="Hiltunen Thoren M."/>
            <person name="Johannesson H."/>
        </authorList>
    </citation>
    <scope>NUCLEOTIDE SEQUENCE</scope>
    <source>
        <strain evidence="2">CBS 232.78</strain>
    </source>
</reference>
<dbReference type="Proteomes" id="UP001285441">
    <property type="component" value="Unassembled WGS sequence"/>
</dbReference>
<dbReference type="EMBL" id="JAULSW010000002">
    <property type="protein sequence ID" value="KAK3389974.1"/>
    <property type="molecule type" value="Genomic_DNA"/>
</dbReference>
<protein>
    <submittedName>
        <fullName evidence="2">Uncharacterized protein</fullName>
    </submittedName>
</protein>
<proteinExistence type="predicted"/>
<feature type="region of interest" description="Disordered" evidence="1">
    <location>
        <begin position="89"/>
        <end position="163"/>
    </location>
</feature>
<keyword evidence="3" id="KW-1185">Reference proteome</keyword>
<feature type="compositionally biased region" description="Basic and acidic residues" evidence="1">
    <location>
        <begin position="136"/>
        <end position="163"/>
    </location>
</feature>
<evidence type="ECO:0000313" key="2">
    <source>
        <dbReference type="EMBL" id="KAK3389974.1"/>
    </source>
</evidence>
<gene>
    <name evidence="2" type="ORF">B0H63DRAFT_557030</name>
</gene>
<evidence type="ECO:0000256" key="1">
    <source>
        <dbReference type="SAM" id="MobiDB-lite"/>
    </source>
</evidence>
<reference evidence="2" key="2">
    <citation type="submission" date="2023-06" db="EMBL/GenBank/DDBJ databases">
        <authorList>
            <consortium name="Lawrence Berkeley National Laboratory"/>
            <person name="Haridas S."/>
            <person name="Hensen N."/>
            <person name="Bonometti L."/>
            <person name="Westerberg I."/>
            <person name="Brannstrom I.O."/>
            <person name="Guillou S."/>
            <person name="Cros-Aarteil S."/>
            <person name="Calhoun S."/>
            <person name="Kuo A."/>
            <person name="Mondo S."/>
            <person name="Pangilinan J."/>
            <person name="Riley R."/>
            <person name="LaButti K."/>
            <person name="Andreopoulos B."/>
            <person name="Lipzen A."/>
            <person name="Chen C."/>
            <person name="Yanf M."/>
            <person name="Daum C."/>
            <person name="Ng V."/>
            <person name="Clum A."/>
            <person name="Steindorff A."/>
            <person name="Ohm R."/>
            <person name="Martin F."/>
            <person name="Silar P."/>
            <person name="Natvig D."/>
            <person name="Lalanne C."/>
            <person name="Gautier V."/>
            <person name="Ament-velasquez S.L."/>
            <person name="Kruys A."/>
            <person name="Hutchinson M.I."/>
            <person name="Powell A.J."/>
            <person name="Barry K."/>
            <person name="Miller A.N."/>
            <person name="Grigoriev I.V."/>
            <person name="Debuchy R."/>
            <person name="Gladieux P."/>
            <person name="Thoren M.H."/>
            <person name="Johannesson H."/>
        </authorList>
    </citation>
    <scope>NUCLEOTIDE SEQUENCE</scope>
    <source>
        <strain evidence="2">CBS 232.78</strain>
    </source>
</reference>
<accession>A0AAE0NYN0</accession>
<sequence length="163" mass="17822">MGCLSALHFWKRRKTEAIDEKNGYETRPLHDSIISENSAISDFEKPLLASGRLGGGGARTAPVPASIRTNVNPAYSAYAGPAPCYGSQPRYRDAQPAESRAWTGSLVSTQVSSTDSTDLLGPEGKEGDVDESNENAVRRREAAAARRKAEQEEQDRLDFFQMM</sequence>
<dbReference type="AlphaFoldDB" id="A0AAE0NYN0"/>
<evidence type="ECO:0000313" key="3">
    <source>
        <dbReference type="Proteomes" id="UP001285441"/>
    </source>
</evidence>
<feature type="compositionally biased region" description="Low complexity" evidence="1">
    <location>
        <begin position="105"/>
        <end position="120"/>
    </location>
</feature>
<name>A0AAE0NYN0_9PEZI</name>
<organism evidence="2 3">
    <name type="scientific">Podospora didyma</name>
    <dbReference type="NCBI Taxonomy" id="330526"/>
    <lineage>
        <taxon>Eukaryota</taxon>
        <taxon>Fungi</taxon>
        <taxon>Dikarya</taxon>
        <taxon>Ascomycota</taxon>
        <taxon>Pezizomycotina</taxon>
        <taxon>Sordariomycetes</taxon>
        <taxon>Sordariomycetidae</taxon>
        <taxon>Sordariales</taxon>
        <taxon>Podosporaceae</taxon>
        <taxon>Podospora</taxon>
    </lineage>
</organism>